<dbReference type="OrthoDB" id="5876637at2759"/>
<organism evidence="2 3">
    <name type="scientific">Piromyces finnis</name>
    <dbReference type="NCBI Taxonomy" id="1754191"/>
    <lineage>
        <taxon>Eukaryota</taxon>
        <taxon>Fungi</taxon>
        <taxon>Fungi incertae sedis</taxon>
        <taxon>Chytridiomycota</taxon>
        <taxon>Chytridiomycota incertae sedis</taxon>
        <taxon>Neocallimastigomycetes</taxon>
        <taxon>Neocallimastigales</taxon>
        <taxon>Neocallimastigaceae</taxon>
        <taxon>Piromyces</taxon>
    </lineage>
</organism>
<comment type="caution">
    <text evidence="2">The sequence shown here is derived from an EMBL/GenBank/DDBJ whole genome shotgun (WGS) entry which is preliminary data.</text>
</comment>
<feature type="region of interest" description="Disordered" evidence="1">
    <location>
        <begin position="1"/>
        <end position="45"/>
    </location>
</feature>
<name>A0A1Y1VH35_9FUNG</name>
<dbReference type="AlphaFoldDB" id="A0A1Y1VH35"/>
<evidence type="ECO:0000256" key="1">
    <source>
        <dbReference type="SAM" id="MobiDB-lite"/>
    </source>
</evidence>
<evidence type="ECO:0000313" key="3">
    <source>
        <dbReference type="Proteomes" id="UP000193719"/>
    </source>
</evidence>
<dbReference type="PANTHER" id="PTHR21838:SF2">
    <property type="entry name" value="COILED-COIL DOMAIN-CONTAINING PROTEIN 137"/>
    <property type="match status" value="1"/>
</dbReference>
<protein>
    <submittedName>
        <fullName evidence="2">Uncharacterized protein</fullName>
    </submittedName>
</protein>
<dbReference type="Proteomes" id="UP000193719">
    <property type="component" value="Unassembled WGS sequence"/>
</dbReference>
<accession>A0A1Y1VH35</accession>
<reference evidence="2 3" key="1">
    <citation type="submission" date="2016-08" db="EMBL/GenBank/DDBJ databases">
        <title>Genomes of anaerobic fungi encode conserved fungal cellulosomes for biomass hydrolysis.</title>
        <authorList>
            <consortium name="DOE Joint Genome Institute"/>
            <person name="Haitjema C.H."/>
            <person name="Gilmore S.P."/>
            <person name="Henske J.K."/>
            <person name="Solomon K.V."/>
            <person name="De Groot R."/>
            <person name="Kuo A."/>
            <person name="Mondo S.J."/>
            <person name="Salamov A.A."/>
            <person name="Labutti K."/>
            <person name="Zhao Z."/>
            <person name="Chiniquy J."/>
            <person name="Barry K."/>
            <person name="Brewer H.M."/>
            <person name="Purvine S.O."/>
            <person name="Wright A.T."/>
            <person name="Boxma B."/>
            <person name="Van Alen T."/>
            <person name="Hackstein J.H."/>
            <person name="Baker S.E."/>
            <person name="Grigoriev I.V."/>
            <person name="O'Malley M.A."/>
        </authorList>
    </citation>
    <scope>NUCLEOTIDE SEQUENCE [LARGE SCALE GENOMIC DNA]</scope>
    <source>
        <strain evidence="3">finn</strain>
    </source>
</reference>
<reference evidence="2 3" key="2">
    <citation type="submission" date="2016-08" db="EMBL/GenBank/DDBJ databases">
        <title>Pervasive Adenine N6-methylation of Active Genes in Fungi.</title>
        <authorList>
            <consortium name="DOE Joint Genome Institute"/>
            <person name="Mondo S.J."/>
            <person name="Dannebaum R.O."/>
            <person name="Kuo R.C."/>
            <person name="Labutti K."/>
            <person name="Haridas S."/>
            <person name="Kuo A."/>
            <person name="Salamov A."/>
            <person name="Ahrendt S.R."/>
            <person name="Lipzen A."/>
            <person name="Sullivan W."/>
            <person name="Andreopoulos W.B."/>
            <person name="Clum A."/>
            <person name="Lindquist E."/>
            <person name="Daum C."/>
            <person name="Ramamoorthy G.K."/>
            <person name="Gryganskyi A."/>
            <person name="Culley D."/>
            <person name="Magnuson J.K."/>
            <person name="James T.Y."/>
            <person name="O'Malley M.A."/>
            <person name="Stajich J.E."/>
            <person name="Spatafora J.W."/>
            <person name="Visel A."/>
            <person name="Grigoriev I.V."/>
        </authorList>
    </citation>
    <scope>NUCLEOTIDE SEQUENCE [LARGE SCALE GENOMIC DNA]</scope>
    <source>
        <strain evidence="3">finn</strain>
    </source>
</reference>
<feature type="compositionally biased region" description="Low complexity" evidence="1">
    <location>
        <begin position="170"/>
        <end position="183"/>
    </location>
</feature>
<feature type="region of interest" description="Disordered" evidence="1">
    <location>
        <begin position="59"/>
        <end position="80"/>
    </location>
</feature>
<dbReference type="EMBL" id="MCFH01000008">
    <property type="protein sequence ID" value="ORX56047.1"/>
    <property type="molecule type" value="Genomic_DNA"/>
</dbReference>
<keyword evidence="3" id="KW-1185">Reference proteome</keyword>
<feature type="region of interest" description="Disordered" evidence="1">
    <location>
        <begin position="155"/>
        <end position="197"/>
    </location>
</feature>
<proteinExistence type="predicted"/>
<sequence>MPNKKRNRNNAISGQRIDDDLNVNLSKNAMRRNKRKNKKIENDTPREFLRILKYKEILENKKKAKQNKNKENPKKNTENELKIQKGESLSAFSKRVEDECRISILKAQTVDTKKKQKRKNYLINKKLKKMNKLKKDEGLSFEDLKDNVKFGEQAYEPPTINVVPKKRKSNNNNSSNENNTKTIDNNEKDNNENKKLSKPKLKTLSLIERKHIIDEREKVIANYRKIKQRKLQQYNPFEAEKDEFEYDPNDFL</sequence>
<feature type="compositionally biased region" description="Basic and acidic residues" evidence="1">
    <location>
        <begin position="68"/>
        <end position="80"/>
    </location>
</feature>
<dbReference type="GO" id="GO:0005634">
    <property type="term" value="C:nucleus"/>
    <property type="evidence" value="ECO:0007669"/>
    <property type="project" value="TreeGrafter"/>
</dbReference>
<gene>
    <name evidence="2" type="ORF">BCR36DRAFT_320856</name>
</gene>
<feature type="compositionally biased region" description="Basic residues" evidence="1">
    <location>
        <begin position="29"/>
        <end position="38"/>
    </location>
</feature>
<dbReference type="PANTHER" id="PTHR21838">
    <property type="entry name" value="COILED-COIL DOMAIN-CONTAINING PROTEIN 137"/>
    <property type="match status" value="1"/>
</dbReference>
<feature type="compositionally biased region" description="Basic and acidic residues" evidence="1">
    <location>
        <begin position="184"/>
        <end position="195"/>
    </location>
</feature>
<evidence type="ECO:0000313" key="2">
    <source>
        <dbReference type="EMBL" id="ORX56047.1"/>
    </source>
</evidence>
<dbReference type="InterPro" id="IPR026680">
    <property type="entry name" value="CCDC137"/>
</dbReference>